<proteinExistence type="predicted"/>
<evidence type="ECO:0000313" key="4">
    <source>
        <dbReference type="Proteomes" id="UP000255265"/>
    </source>
</evidence>
<organism evidence="3 4">
    <name type="scientific">Pseudacidovorax intermedius</name>
    <dbReference type="NCBI Taxonomy" id="433924"/>
    <lineage>
        <taxon>Bacteria</taxon>
        <taxon>Pseudomonadati</taxon>
        <taxon>Pseudomonadota</taxon>
        <taxon>Betaproteobacteria</taxon>
        <taxon>Burkholderiales</taxon>
        <taxon>Comamonadaceae</taxon>
        <taxon>Pseudacidovorax</taxon>
    </lineage>
</organism>
<sequence>MHLRTSAPFPIRRALAACAALIALAAGMPPAAQAAAATVTVENQTKPTRCAEEDNVSLLLRGGVKRFTVEALQPGYIDRIAQDTTAPDFSGCNFDGGDHPTDPKHRFEPRTVTLHEDAEWRIVGMTLPVFWRPQQVPVEVDGTRDRGFHMIQVYRRIDGQMKEALVMYPSDGYWRIKPLPLARFGDGVYGSSMLLGPVRQEGRPVVNIRDIRIRTQPDIRFDLRFAGGGAARIRLAEVSRERTALDVRFSRPVRGMQPFSVLRSMYVAADNADMSEVRWHGSGDAGAVAHMQPLPDFERAPGVGEVRFGRSEPSRHNTSAPDIRYSAFER</sequence>
<keyword evidence="2" id="KW-0732">Signal</keyword>
<dbReference type="STRING" id="433924.NS331_22295"/>
<feature type="region of interest" description="Disordered" evidence="1">
    <location>
        <begin position="308"/>
        <end position="330"/>
    </location>
</feature>
<protein>
    <submittedName>
        <fullName evidence="3">Uncharacterized protein</fullName>
    </submittedName>
</protein>
<name>A0A370FK90_9BURK</name>
<accession>A0A370FK90</accession>
<dbReference type="RefSeq" id="WP_244917730.1">
    <property type="nucleotide sequence ID" value="NZ_QQAV01000004.1"/>
</dbReference>
<comment type="caution">
    <text evidence="3">The sequence shown here is derived from an EMBL/GenBank/DDBJ whole genome shotgun (WGS) entry which is preliminary data.</text>
</comment>
<feature type="signal peptide" evidence="2">
    <location>
        <begin position="1"/>
        <end position="34"/>
    </location>
</feature>
<dbReference type="AlphaFoldDB" id="A0A370FK90"/>
<dbReference type="Proteomes" id="UP000255265">
    <property type="component" value="Unassembled WGS sequence"/>
</dbReference>
<evidence type="ECO:0000256" key="2">
    <source>
        <dbReference type="SAM" id="SignalP"/>
    </source>
</evidence>
<gene>
    <name evidence="3" type="ORF">DFR41_10448</name>
</gene>
<evidence type="ECO:0000256" key="1">
    <source>
        <dbReference type="SAM" id="MobiDB-lite"/>
    </source>
</evidence>
<keyword evidence="4" id="KW-1185">Reference proteome</keyword>
<reference evidence="3 4" key="1">
    <citation type="submission" date="2018-07" db="EMBL/GenBank/DDBJ databases">
        <title>Genomic Encyclopedia of Type Strains, Phase IV (KMG-IV): sequencing the most valuable type-strain genomes for metagenomic binning, comparative biology and taxonomic classification.</title>
        <authorList>
            <person name="Goeker M."/>
        </authorList>
    </citation>
    <scope>NUCLEOTIDE SEQUENCE [LARGE SCALE GENOMIC DNA]</scope>
    <source>
        <strain evidence="3 4">DSM 21352</strain>
    </source>
</reference>
<feature type="chain" id="PRO_5017009399" evidence="2">
    <location>
        <begin position="35"/>
        <end position="330"/>
    </location>
</feature>
<evidence type="ECO:0000313" key="3">
    <source>
        <dbReference type="EMBL" id="RDI24998.1"/>
    </source>
</evidence>
<dbReference type="EMBL" id="QQAV01000004">
    <property type="protein sequence ID" value="RDI24998.1"/>
    <property type="molecule type" value="Genomic_DNA"/>
</dbReference>